<evidence type="ECO:0000256" key="13">
    <source>
        <dbReference type="ARBA" id="ARBA00024986"/>
    </source>
</evidence>
<feature type="domain" description="FtsK" evidence="17">
    <location>
        <begin position="432"/>
        <end position="619"/>
    </location>
</feature>
<dbReference type="OrthoDB" id="9807790at2"/>
<keyword evidence="3" id="KW-1003">Cell membrane</keyword>
<evidence type="ECO:0000256" key="9">
    <source>
        <dbReference type="ARBA" id="ARBA00022989"/>
    </source>
</evidence>
<dbReference type="GO" id="GO:0003677">
    <property type="term" value="F:DNA binding"/>
    <property type="evidence" value="ECO:0007669"/>
    <property type="project" value="UniProtKB-KW"/>
</dbReference>
<gene>
    <name evidence="18" type="ORF">EDD79_10663</name>
</gene>
<comment type="caution">
    <text evidence="18">The sequence shown here is derived from an EMBL/GenBank/DDBJ whole genome shotgun (WGS) entry which is preliminary data.</text>
</comment>
<feature type="transmembrane region" description="Helical" evidence="16">
    <location>
        <begin position="108"/>
        <end position="124"/>
    </location>
</feature>
<evidence type="ECO:0000313" key="19">
    <source>
        <dbReference type="Proteomes" id="UP000295504"/>
    </source>
</evidence>
<evidence type="ECO:0000256" key="5">
    <source>
        <dbReference type="ARBA" id="ARBA00022692"/>
    </source>
</evidence>
<dbReference type="InterPro" id="IPR003593">
    <property type="entry name" value="AAA+_ATPase"/>
</dbReference>
<proteinExistence type="inferred from homology"/>
<keyword evidence="4" id="KW-0132">Cell division</keyword>
<reference evidence="18 19" key="1">
    <citation type="submission" date="2019-03" db="EMBL/GenBank/DDBJ databases">
        <title>Genomic Encyclopedia of Type Strains, Phase IV (KMG-IV): sequencing the most valuable type-strain genomes for metagenomic binning, comparative biology and taxonomic classification.</title>
        <authorList>
            <person name="Goeker M."/>
        </authorList>
    </citation>
    <scope>NUCLEOTIDE SEQUENCE [LARGE SCALE GENOMIC DNA]</scope>
    <source>
        <strain evidence="18 19">DSM 100013</strain>
    </source>
</reference>
<feature type="transmembrane region" description="Helical" evidence="16">
    <location>
        <begin position="71"/>
        <end position="96"/>
    </location>
</feature>
<dbReference type="Gene3D" id="1.10.10.10">
    <property type="entry name" value="Winged helix-like DNA-binding domain superfamily/Winged helix DNA-binding domain"/>
    <property type="match status" value="1"/>
</dbReference>
<dbReference type="Proteomes" id="UP000295504">
    <property type="component" value="Unassembled WGS sequence"/>
</dbReference>
<evidence type="ECO:0000256" key="15">
    <source>
        <dbReference type="PROSITE-ProRule" id="PRU00289"/>
    </source>
</evidence>
<evidence type="ECO:0000256" key="6">
    <source>
        <dbReference type="ARBA" id="ARBA00022741"/>
    </source>
</evidence>
<dbReference type="InterPro" id="IPR036388">
    <property type="entry name" value="WH-like_DNA-bd_sf"/>
</dbReference>
<keyword evidence="9 16" id="KW-1133">Transmembrane helix</keyword>
<dbReference type="GO" id="GO:0051301">
    <property type="term" value="P:cell division"/>
    <property type="evidence" value="ECO:0007669"/>
    <property type="project" value="UniProtKB-KW"/>
</dbReference>
<dbReference type="InterPro" id="IPR050206">
    <property type="entry name" value="FtsK/SpoIIIE/SftA"/>
</dbReference>
<dbReference type="InterPro" id="IPR018541">
    <property type="entry name" value="Ftsk_gamma"/>
</dbReference>
<organism evidence="18 19">
    <name type="scientific">Serpentinicella alkaliphila</name>
    <dbReference type="NCBI Taxonomy" id="1734049"/>
    <lineage>
        <taxon>Bacteria</taxon>
        <taxon>Bacillati</taxon>
        <taxon>Bacillota</taxon>
        <taxon>Clostridia</taxon>
        <taxon>Peptostreptococcales</taxon>
        <taxon>Natronincolaceae</taxon>
        <taxon>Serpentinicella</taxon>
    </lineage>
</organism>
<accession>A0A4R2T1L9</accession>
<evidence type="ECO:0000256" key="3">
    <source>
        <dbReference type="ARBA" id="ARBA00022475"/>
    </source>
</evidence>
<comment type="subcellular location">
    <subcellularLocation>
        <location evidence="1">Cell membrane</location>
        <topology evidence="1">Multi-pass membrane protein</topology>
    </subcellularLocation>
</comment>
<comment type="similarity">
    <text evidence="2">Belongs to the FtsK/SpoIIIE/SftA family.</text>
</comment>
<dbReference type="InterPro" id="IPR041027">
    <property type="entry name" value="FtsK_alpha"/>
</dbReference>
<evidence type="ECO:0000256" key="1">
    <source>
        <dbReference type="ARBA" id="ARBA00004651"/>
    </source>
</evidence>
<dbReference type="Pfam" id="PF13491">
    <property type="entry name" value="FtsK_4TM"/>
    <property type="match status" value="1"/>
</dbReference>
<evidence type="ECO:0000256" key="2">
    <source>
        <dbReference type="ARBA" id="ARBA00006474"/>
    </source>
</evidence>
<dbReference type="GO" id="GO:0005886">
    <property type="term" value="C:plasma membrane"/>
    <property type="evidence" value="ECO:0007669"/>
    <property type="project" value="UniProtKB-SubCell"/>
</dbReference>
<keyword evidence="5 16" id="KW-0812">Transmembrane</keyword>
<name>A0A4R2T1L9_9FIRM</name>
<keyword evidence="8 15" id="KW-0067">ATP-binding</keyword>
<dbReference type="GO" id="GO:0007059">
    <property type="term" value="P:chromosome segregation"/>
    <property type="evidence" value="ECO:0007669"/>
    <property type="project" value="UniProtKB-KW"/>
</dbReference>
<dbReference type="Pfam" id="PF01580">
    <property type="entry name" value="FtsK_SpoIIIE"/>
    <property type="match status" value="1"/>
</dbReference>
<feature type="transmembrane region" description="Helical" evidence="16">
    <location>
        <begin position="145"/>
        <end position="169"/>
    </location>
</feature>
<evidence type="ECO:0000256" key="7">
    <source>
        <dbReference type="ARBA" id="ARBA00022829"/>
    </source>
</evidence>
<keyword evidence="12" id="KW-0131">Cell cycle</keyword>
<evidence type="ECO:0000313" key="18">
    <source>
        <dbReference type="EMBL" id="TCP95026.1"/>
    </source>
</evidence>
<dbReference type="SUPFAM" id="SSF52540">
    <property type="entry name" value="P-loop containing nucleoside triphosphate hydrolases"/>
    <property type="match status" value="1"/>
</dbReference>
<evidence type="ECO:0000256" key="11">
    <source>
        <dbReference type="ARBA" id="ARBA00023136"/>
    </source>
</evidence>
<evidence type="ECO:0000256" key="4">
    <source>
        <dbReference type="ARBA" id="ARBA00022618"/>
    </source>
</evidence>
<evidence type="ECO:0000256" key="14">
    <source>
        <dbReference type="ARBA" id="ARBA00025923"/>
    </source>
</evidence>
<evidence type="ECO:0000256" key="12">
    <source>
        <dbReference type="ARBA" id="ARBA00023306"/>
    </source>
</evidence>
<dbReference type="SMART" id="SM00382">
    <property type="entry name" value="AAA"/>
    <property type="match status" value="1"/>
</dbReference>
<dbReference type="PANTHER" id="PTHR22683">
    <property type="entry name" value="SPORULATION PROTEIN RELATED"/>
    <property type="match status" value="1"/>
</dbReference>
<keyword evidence="11 16" id="KW-0472">Membrane</keyword>
<dbReference type="InterPro" id="IPR027417">
    <property type="entry name" value="P-loop_NTPase"/>
</dbReference>
<dbReference type="Gene3D" id="3.30.980.40">
    <property type="match status" value="1"/>
</dbReference>
<dbReference type="EMBL" id="SLYC01000066">
    <property type="protein sequence ID" value="TCP95026.1"/>
    <property type="molecule type" value="Genomic_DNA"/>
</dbReference>
<keyword evidence="7" id="KW-0159">Chromosome partition</keyword>
<dbReference type="InterPro" id="IPR002543">
    <property type="entry name" value="FtsK_dom"/>
</dbReference>
<feature type="transmembrane region" description="Helical" evidence="16">
    <location>
        <begin position="41"/>
        <end position="59"/>
    </location>
</feature>
<keyword evidence="19" id="KW-1185">Reference proteome</keyword>
<dbReference type="Pfam" id="PF09397">
    <property type="entry name" value="FtsK_gamma"/>
    <property type="match status" value="1"/>
</dbReference>
<sequence>MLNLFTKFGFNVIMGCDELPRKTKSKKKINTLKNFKHANEVYGICTIAFGLILLAAMQTRGAGQIGEWVRLLFMGLFSTVALIIPYIIVFLGILFFTNKSFSKVRNTIYFTMFFLCILVFKTLLDKTILDGLITLKLSELVSSSFAIGSEGIGGGLVGTLITSALVGLLGYYGSYIVVVATFIICTMLYTKTSLLQLLVNIKKILMKPIEMISFERKAKPKKETIKINIPSEPAETHINKVEQNIEEKIKILDYTDINSKASLVEAVEEPVLDAEELEEINEISTSKLQKQSSIQYILPETALLNQLEVTVNKDDRKNIQLKAKKLEDTLRNFGVQAKILQVNKGPTVTRFELQPDTGVKVSKIVNLSDDIALNLAAPAIRIEAPIPGKAAVGIEIPNDIVSMVTLREMIEQEAFSNSNLRLPFILGKDVSGSPIIGDIAQMPHLLIAGATGSGKSVCINTLILSILYRFTPESVRLLLIDPKVVELNQYNGVPHLLIPVVTDAKRATSALNWAVQEMIQRYKSFAENGVKDILGYNEKYKDNKMPYIVIIIDELADLMMVAPNDVEDAICRLAQMARAAGLHLIIATQRPSVDVITGIIKANIPSRIAFSVASQTDSRTILDMGGAEKLLGKGDMLYYPIGYNKPLRVQASFVSEKEVERVVTFIKEQLNPMYEEEVIDTISKNNTNMVNNEDIDELFDDALRVIVESNQASISMLQRRLKIGYNRAARLIDDMEARGYIGPHEGSKPRQVLIENVDIPSKEAR</sequence>
<evidence type="ECO:0000256" key="8">
    <source>
        <dbReference type="ARBA" id="ARBA00022840"/>
    </source>
</evidence>
<comment type="function">
    <text evidence="13">Essential cell division protein that coordinates cell division and chromosome segregation. The N-terminus is involved in assembly of the cell-division machinery. The C-terminus functions as a DNA motor that moves dsDNA in an ATP-dependent manner towards the dif recombination site, which is located within the replication terminus region. Required for activation of the Xer recombinase, allowing activation of chromosome unlinking by recombination.</text>
</comment>
<evidence type="ECO:0000256" key="16">
    <source>
        <dbReference type="SAM" id="Phobius"/>
    </source>
</evidence>
<feature type="transmembrane region" description="Helical" evidence="16">
    <location>
        <begin position="175"/>
        <end position="199"/>
    </location>
</feature>
<dbReference type="PANTHER" id="PTHR22683:SF41">
    <property type="entry name" value="DNA TRANSLOCASE FTSK"/>
    <property type="match status" value="1"/>
</dbReference>
<dbReference type="SMART" id="SM00843">
    <property type="entry name" value="Ftsk_gamma"/>
    <property type="match status" value="1"/>
</dbReference>
<comment type="subunit">
    <text evidence="14">Homohexamer. Forms a ring that surrounds DNA.</text>
</comment>
<evidence type="ECO:0000259" key="17">
    <source>
        <dbReference type="PROSITE" id="PS50901"/>
    </source>
</evidence>
<dbReference type="SUPFAM" id="SSF46785">
    <property type="entry name" value="Winged helix' DNA-binding domain"/>
    <property type="match status" value="1"/>
</dbReference>
<evidence type="ECO:0000256" key="10">
    <source>
        <dbReference type="ARBA" id="ARBA00023125"/>
    </source>
</evidence>
<feature type="binding site" evidence="15">
    <location>
        <begin position="449"/>
        <end position="456"/>
    </location>
    <ligand>
        <name>ATP</name>
        <dbReference type="ChEBI" id="CHEBI:30616"/>
    </ligand>
</feature>
<protein>
    <submittedName>
        <fullName evidence="18">DNA translocase FtsK</fullName>
    </submittedName>
</protein>
<dbReference type="AlphaFoldDB" id="A0A4R2T1L9"/>
<keyword evidence="6 15" id="KW-0547">Nucleotide-binding</keyword>
<dbReference type="GO" id="GO:0005524">
    <property type="term" value="F:ATP binding"/>
    <property type="evidence" value="ECO:0007669"/>
    <property type="project" value="UniProtKB-UniRule"/>
</dbReference>
<dbReference type="Pfam" id="PF17854">
    <property type="entry name" value="FtsK_alpha"/>
    <property type="match status" value="1"/>
</dbReference>
<keyword evidence="10" id="KW-0238">DNA-binding</keyword>
<dbReference type="PROSITE" id="PS50901">
    <property type="entry name" value="FTSK"/>
    <property type="match status" value="1"/>
</dbReference>
<dbReference type="Gene3D" id="3.40.50.300">
    <property type="entry name" value="P-loop containing nucleotide triphosphate hydrolases"/>
    <property type="match status" value="1"/>
</dbReference>
<dbReference type="InterPro" id="IPR025199">
    <property type="entry name" value="FtsK_4TM"/>
</dbReference>
<dbReference type="InterPro" id="IPR036390">
    <property type="entry name" value="WH_DNA-bd_sf"/>
</dbReference>